<sequence>MRPKGFRMKITAKNFALGLGVLALGFLSAANAAVLDEHRLAAAHFGADAPWYEGNIPFFESADPKLDQVYYYRWQIFRAHQRDLGNLGYISTEFLEDVGWQLEPYASLNDATGFHIYEGRWLRDRRYAADYIDFMTSVGNDHHFAEYIGDAVYARALVDGDTGFAASKLAALKKSYTAWDDHYDPAKKLYWIMPLLDATEYTIASIDASGGKDGFWGGDAFRPSINSFMFANAVAIARLSALSGDTAVATEYAAKAEDIRAHMLADLWNPSFSHFIDRYKVSNQFVKYWEPIRGRELVGYVPWAFGVVPSDAKYDAAWAYLLSPDGLGGPHGLRTVGPSYEYYMKQYRYDAATSLRECQWNGPVWPFQTTAVLTAMQNFLQDERQKAVTRTDYLRLLRQYADLHFQNGKLDLEEDYDPATGKPIVGLPRSHHYFHSGFDDLVITGLAGIRPHEDDVLEVNPLLPSDPKDPQYLKYFALEDVPYHGHLVGVVFDADGKKYGLGAGLSVFVDGKIVAHEPGLKRVLLPLPRLAPQPVARPINLARNLKLTGYPHANASINADAPSLYRAIDGRVWFFPEMPHGWTTEGGAGAQWYAVDFGKPTATQSAELAFFADSAKYAAPENIRLQILSGGKWRDIANAKPVANGITKLQWSSAQAEQVRVSFTVPKGKVVRLVQMKVF</sequence>
<keyword evidence="4" id="KW-1185">Reference proteome</keyword>
<dbReference type="EMBL" id="JAASRM010000001">
    <property type="protein sequence ID" value="NIK88843.1"/>
    <property type="molecule type" value="Genomic_DNA"/>
</dbReference>
<dbReference type="GO" id="GO:0005975">
    <property type="term" value="P:carbohydrate metabolic process"/>
    <property type="evidence" value="ECO:0007669"/>
    <property type="project" value="InterPro"/>
</dbReference>
<dbReference type="SUPFAM" id="SSF48208">
    <property type="entry name" value="Six-hairpin glycosidases"/>
    <property type="match status" value="1"/>
</dbReference>
<dbReference type="Gene3D" id="2.60.120.260">
    <property type="entry name" value="Galactose-binding domain-like"/>
    <property type="match status" value="1"/>
</dbReference>
<dbReference type="Proteomes" id="UP000570514">
    <property type="component" value="Unassembled WGS sequence"/>
</dbReference>
<evidence type="ECO:0000313" key="4">
    <source>
        <dbReference type="Proteomes" id="UP000570514"/>
    </source>
</evidence>
<feature type="domain" description="F5/8 type C" evidence="2">
    <location>
        <begin position="582"/>
        <end position="679"/>
    </location>
</feature>
<evidence type="ECO:0000256" key="1">
    <source>
        <dbReference type="SAM" id="SignalP"/>
    </source>
</evidence>
<reference evidence="3 4" key="1">
    <citation type="submission" date="2020-03" db="EMBL/GenBank/DDBJ databases">
        <title>Genomic Encyclopedia of Type Strains, Phase IV (KMG-IV): sequencing the most valuable type-strain genomes for metagenomic binning, comparative biology and taxonomic classification.</title>
        <authorList>
            <person name="Goeker M."/>
        </authorList>
    </citation>
    <scope>NUCLEOTIDE SEQUENCE [LARGE SCALE GENOMIC DNA]</scope>
    <source>
        <strain evidence="3 4">DSM 19867</strain>
    </source>
</reference>
<dbReference type="AlphaFoldDB" id="A0A846MZV7"/>
<evidence type="ECO:0000259" key="2">
    <source>
        <dbReference type="PROSITE" id="PS50022"/>
    </source>
</evidence>
<organism evidence="3 4">
    <name type="scientific">Rhizomicrobium palustre</name>
    <dbReference type="NCBI Taxonomy" id="189966"/>
    <lineage>
        <taxon>Bacteria</taxon>
        <taxon>Pseudomonadati</taxon>
        <taxon>Pseudomonadota</taxon>
        <taxon>Alphaproteobacteria</taxon>
        <taxon>Micropepsales</taxon>
        <taxon>Micropepsaceae</taxon>
        <taxon>Rhizomicrobium</taxon>
    </lineage>
</organism>
<gene>
    <name evidence="3" type="ORF">FHS83_002161</name>
</gene>
<dbReference type="PROSITE" id="PS50022">
    <property type="entry name" value="FA58C_3"/>
    <property type="match status" value="1"/>
</dbReference>
<name>A0A846MZV7_9PROT</name>
<feature type="chain" id="PRO_5032938494" description="F5/8 type C domain-containing protein" evidence="1">
    <location>
        <begin position="33"/>
        <end position="679"/>
    </location>
</feature>
<protein>
    <recommendedName>
        <fullName evidence="2">F5/8 type C domain-containing protein</fullName>
    </recommendedName>
</protein>
<dbReference type="InterPro" id="IPR012341">
    <property type="entry name" value="6hp_glycosidase-like_sf"/>
</dbReference>
<dbReference type="InterPro" id="IPR008928">
    <property type="entry name" value="6-hairpin_glycosidase_sf"/>
</dbReference>
<proteinExistence type="predicted"/>
<evidence type="ECO:0000313" key="3">
    <source>
        <dbReference type="EMBL" id="NIK88843.1"/>
    </source>
</evidence>
<feature type="signal peptide" evidence="1">
    <location>
        <begin position="1"/>
        <end position="32"/>
    </location>
</feature>
<keyword evidence="1" id="KW-0732">Signal</keyword>
<dbReference type="RefSeq" id="WP_208414492.1">
    <property type="nucleotide sequence ID" value="NZ_BAAADC010000001.1"/>
</dbReference>
<dbReference type="Gene3D" id="1.50.10.10">
    <property type="match status" value="1"/>
</dbReference>
<dbReference type="Pfam" id="PF22422">
    <property type="entry name" value="MGH1-like_GH"/>
    <property type="match status" value="1"/>
</dbReference>
<comment type="caution">
    <text evidence="3">The sequence shown here is derived from an EMBL/GenBank/DDBJ whole genome shotgun (WGS) entry which is preliminary data.</text>
</comment>
<dbReference type="InterPro" id="IPR000421">
    <property type="entry name" value="FA58C"/>
</dbReference>
<accession>A0A846MZV7</accession>
<dbReference type="InterPro" id="IPR054491">
    <property type="entry name" value="MGH1-like_GH"/>
</dbReference>